<dbReference type="InterPro" id="IPR014001">
    <property type="entry name" value="Helicase_ATP-bd"/>
</dbReference>
<dbReference type="InterPro" id="IPR050742">
    <property type="entry name" value="Helicase_Restrict-Modif_Enz"/>
</dbReference>
<dbReference type="CDD" id="cd18032">
    <property type="entry name" value="DEXHc_RE_I_III_res"/>
    <property type="match status" value="1"/>
</dbReference>
<evidence type="ECO:0000313" key="4">
    <source>
        <dbReference type="Proteomes" id="UP000033101"/>
    </source>
</evidence>
<dbReference type="SUPFAM" id="SSF56024">
    <property type="entry name" value="Phospholipase D/nuclease"/>
    <property type="match status" value="1"/>
</dbReference>
<evidence type="ECO:0000259" key="1">
    <source>
        <dbReference type="PROSITE" id="PS51192"/>
    </source>
</evidence>
<dbReference type="PROSITE" id="PS51192">
    <property type="entry name" value="HELICASE_ATP_BIND_1"/>
    <property type="match status" value="1"/>
</dbReference>
<dbReference type="InterPro" id="IPR025202">
    <property type="entry name" value="PLD-like_dom"/>
</dbReference>
<evidence type="ECO:0000313" key="3">
    <source>
        <dbReference type="EMBL" id="AKB77700.1"/>
    </source>
</evidence>
<dbReference type="SMART" id="SM00487">
    <property type="entry name" value="DEXDc"/>
    <property type="match status" value="1"/>
</dbReference>
<dbReference type="Proteomes" id="UP000033101">
    <property type="component" value="Chromosome"/>
</dbReference>
<dbReference type="KEGG" id="mhor:MSHOH_1217"/>
<dbReference type="InterPro" id="IPR006935">
    <property type="entry name" value="Helicase/UvrB_N"/>
</dbReference>
<protein>
    <submittedName>
        <fullName evidence="3">DNA/RNA helicase of DEAD/DEAH box family</fullName>
    </submittedName>
</protein>
<dbReference type="HOGENOM" id="CLU_005588_1_0_2"/>
<dbReference type="EMBL" id="CP009516">
    <property type="protein sequence ID" value="AKB77700.1"/>
    <property type="molecule type" value="Genomic_DNA"/>
</dbReference>
<feature type="domain" description="Helicase C-terminal" evidence="2">
    <location>
        <begin position="407"/>
        <end position="564"/>
    </location>
</feature>
<accession>A0A0E3WVE1</accession>
<dbReference type="PANTHER" id="PTHR47396:SF1">
    <property type="entry name" value="ATP-DEPENDENT HELICASE IRC3-RELATED"/>
    <property type="match status" value="1"/>
</dbReference>
<keyword evidence="4" id="KW-1185">Reference proteome</keyword>
<dbReference type="Pfam" id="PF26350">
    <property type="entry name" value="DUF8090"/>
    <property type="match status" value="1"/>
</dbReference>
<keyword evidence="3" id="KW-0547">Nucleotide-binding</keyword>
<dbReference type="CDD" id="cd09204">
    <property type="entry name" value="PLDc_N_DEXD_b2"/>
    <property type="match status" value="1"/>
</dbReference>
<dbReference type="Pfam" id="PF11907">
    <property type="entry name" value="DUF3427"/>
    <property type="match status" value="1"/>
</dbReference>
<dbReference type="InterPro" id="IPR001650">
    <property type="entry name" value="Helicase_C-like"/>
</dbReference>
<dbReference type="REBASE" id="109291">
    <property type="entry name" value="MhoHB1ORF1217P"/>
</dbReference>
<organism evidence="3 4">
    <name type="scientific">Methanosarcina horonobensis HB-1 = JCM 15518</name>
    <dbReference type="NCBI Taxonomy" id="1434110"/>
    <lineage>
        <taxon>Archaea</taxon>
        <taxon>Methanobacteriati</taxon>
        <taxon>Methanobacteriota</taxon>
        <taxon>Stenosarchaea group</taxon>
        <taxon>Methanomicrobia</taxon>
        <taxon>Methanosarcinales</taxon>
        <taxon>Methanosarcinaceae</taxon>
        <taxon>Methanosarcina</taxon>
    </lineage>
</organism>
<proteinExistence type="predicted"/>
<dbReference type="PROSITE" id="PS51194">
    <property type="entry name" value="HELICASE_CTER"/>
    <property type="match status" value="1"/>
</dbReference>
<dbReference type="InterPro" id="IPR058403">
    <property type="entry name" value="DUF8090"/>
</dbReference>
<dbReference type="PATRIC" id="fig|1434110.4.peg.1508"/>
<dbReference type="GO" id="GO:0140097">
    <property type="term" value="F:catalytic activity, acting on DNA"/>
    <property type="evidence" value="ECO:0007669"/>
    <property type="project" value="UniProtKB-ARBA"/>
</dbReference>
<dbReference type="GO" id="GO:0005524">
    <property type="term" value="F:ATP binding"/>
    <property type="evidence" value="ECO:0007669"/>
    <property type="project" value="InterPro"/>
</dbReference>
<gene>
    <name evidence="3" type="ORF">MSHOH_1217</name>
</gene>
<dbReference type="Gene3D" id="3.40.50.300">
    <property type="entry name" value="P-loop containing nucleotide triphosphate hydrolases"/>
    <property type="match status" value="2"/>
</dbReference>
<dbReference type="STRING" id="1434110.MSHOH_1217"/>
<dbReference type="InterPro" id="IPR027417">
    <property type="entry name" value="P-loop_NTPase"/>
</dbReference>
<dbReference type="Gene3D" id="3.30.870.10">
    <property type="entry name" value="Endonuclease Chain A"/>
    <property type="match status" value="1"/>
</dbReference>
<dbReference type="GO" id="GO:0004386">
    <property type="term" value="F:helicase activity"/>
    <property type="evidence" value="ECO:0007669"/>
    <property type="project" value="UniProtKB-KW"/>
</dbReference>
<dbReference type="GO" id="GO:0016787">
    <property type="term" value="F:hydrolase activity"/>
    <property type="evidence" value="ECO:0007669"/>
    <property type="project" value="InterPro"/>
</dbReference>
<dbReference type="InterPro" id="IPR021835">
    <property type="entry name" value="DUF3427"/>
</dbReference>
<dbReference type="SUPFAM" id="SSF52540">
    <property type="entry name" value="P-loop containing nucleoside triphosphate hydrolases"/>
    <property type="match status" value="1"/>
</dbReference>
<reference evidence="3 4" key="1">
    <citation type="submission" date="2014-07" db="EMBL/GenBank/DDBJ databases">
        <title>Methanogenic archaea and the global carbon cycle.</title>
        <authorList>
            <person name="Henriksen J.R."/>
            <person name="Luke J."/>
            <person name="Reinhart S."/>
            <person name="Benedict M.N."/>
            <person name="Youngblut N.D."/>
            <person name="Metcalf M.E."/>
            <person name="Whitaker R.J."/>
            <person name="Metcalf W.W."/>
        </authorList>
    </citation>
    <scope>NUCLEOTIDE SEQUENCE [LARGE SCALE GENOMIC DNA]</scope>
    <source>
        <strain evidence="3 4">HB-1</strain>
    </source>
</reference>
<keyword evidence="3" id="KW-0347">Helicase</keyword>
<dbReference type="Pfam" id="PF04851">
    <property type="entry name" value="ResIII"/>
    <property type="match status" value="1"/>
</dbReference>
<sequence length="939" mass="108163">MLINDFDRGEKILTSLVVELTKCDEFMISVAFITSSGVTVLLNTLSDLEQRGVKGRIIASQYQNFTDPTALKRLLCFKNIELRIVTEDVANMHTKGYIFRKSEEYSIIVGSSNLTQNALCENKEWNLKVSSSFKGGIVYNVVSEFEIMFELATPVDDNWLAAYMEIYRTAKESEHIAALSVEKKIIQFTTIKPNRMQESALQSLADLRNQNAERALVISATGTGKTYLSAFDVRTVNPKRFLFVVHRELIAKDAMDSYKRVIHNGKSMDVMSGGNKVDADYIFAMIQTLSKDEVLNQFSPEEFDYIVFDEVHRAGAASYQKVFNYFKPRFLLGMSATPERTDGFDIFKMFDYNIAYEIRLQQAMKERMICPFHYFGISELTIDGKVIEDKTEFGKLTSDERVRNIIEKIEYYGFSGDRVKGLIFCSRKEEAVALSTKFNNYGYRTCALLGIDSQSERELAIERLEQDKYEGALDYIFTVDIFNEGVDIPAVNQIVMLRPTQSAIIFVQQLGRGLRKKENKEYVVIIDFIGNYERNFLIPIALSGDQTYNKDTIRRFVAEGNRVIPGCSTVNFDSITRERIYASIDQANFNDSKLIKESYLALKQRLGRIPRLDEFAEYGSIDIIRIFDKFGSYHNFLESYEKEYTVKLSENESTYIEFISKNYVNGKRPHELEFIKLLVEGHQHPVVGFEEVMKANYPAIKFTEHTITCVLNQMMQKFATGTGKDKYHSAVFVNRTNAGEYEIFNEFSEFLTNNKFKAMVLDLITLGLKRNRLLYGDRYQDTSFQLNQKYTYDDVCKCLDWSQAEVPQNIGGYKFHQATNTYPVFINYNKENDIEDTIRYEDRFLSPSSLVAISKSRRSISSKDVQQALNARENGIDLCLFVRKNKDDRISKEFYYLGRMFATGHVKEFVMPNTTTKAVEIGYSLQKPVRDDIYDYLVG</sequence>
<feature type="domain" description="Helicase ATP-binding" evidence="1">
    <location>
        <begin position="206"/>
        <end position="356"/>
    </location>
</feature>
<name>A0A0E3WVE1_9EURY</name>
<dbReference type="GO" id="GO:0005829">
    <property type="term" value="C:cytosol"/>
    <property type="evidence" value="ECO:0007669"/>
    <property type="project" value="TreeGrafter"/>
</dbReference>
<evidence type="ECO:0000259" key="2">
    <source>
        <dbReference type="PROSITE" id="PS51194"/>
    </source>
</evidence>
<dbReference type="Pfam" id="PF00271">
    <property type="entry name" value="Helicase_C"/>
    <property type="match status" value="1"/>
</dbReference>
<dbReference type="CDD" id="cd18799">
    <property type="entry name" value="SF2_C_EcoAI-like"/>
    <property type="match status" value="1"/>
</dbReference>
<dbReference type="Pfam" id="PF13091">
    <property type="entry name" value="PLDc_2"/>
    <property type="match status" value="1"/>
</dbReference>
<dbReference type="AlphaFoldDB" id="A0A0E3WVE1"/>
<keyword evidence="3" id="KW-0067">ATP-binding</keyword>
<keyword evidence="3" id="KW-0378">Hydrolase</keyword>
<dbReference type="GO" id="GO:0003677">
    <property type="term" value="F:DNA binding"/>
    <property type="evidence" value="ECO:0007669"/>
    <property type="project" value="InterPro"/>
</dbReference>
<dbReference type="PANTHER" id="PTHR47396">
    <property type="entry name" value="TYPE I RESTRICTION ENZYME ECOKI R PROTEIN"/>
    <property type="match status" value="1"/>
</dbReference>
<dbReference type="SMART" id="SM00490">
    <property type="entry name" value="HELICc"/>
    <property type="match status" value="1"/>
</dbReference>